<organism evidence="3 4">
    <name type="scientific">Candidatus Methylomirabilis limnetica</name>
    <dbReference type="NCBI Taxonomy" id="2033718"/>
    <lineage>
        <taxon>Bacteria</taxon>
        <taxon>Candidatus Methylomirabilota</taxon>
        <taxon>Candidatus Methylomirabilia</taxon>
        <taxon>Candidatus Methylomirabilales</taxon>
        <taxon>Candidatus Methylomirabilaceae</taxon>
        <taxon>Candidatus Methylomirabilis</taxon>
    </lineage>
</organism>
<dbReference type="NCBIfam" id="TIGR01552">
    <property type="entry name" value="phd_fam"/>
    <property type="match status" value="1"/>
</dbReference>
<dbReference type="Pfam" id="PF02604">
    <property type="entry name" value="PhdYeFM_antitox"/>
    <property type="match status" value="1"/>
</dbReference>
<evidence type="ECO:0000256" key="2">
    <source>
        <dbReference type="RuleBase" id="RU362080"/>
    </source>
</evidence>
<dbReference type="Proteomes" id="UP000241436">
    <property type="component" value="Unassembled WGS sequence"/>
</dbReference>
<dbReference type="EMBL" id="NVQC01000009">
    <property type="protein sequence ID" value="PTL37015.1"/>
    <property type="molecule type" value="Genomic_DNA"/>
</dbReference>
<reference evidence="4" key="2">
    <citation type="journal article" date="2018" name="Environ. Microbiol.">
        <title>Bloom of a denitrifying methanotroph, 'Candidatus Methylomirabilis limnetica', in a deep stratified lake.</title>
        <authorList>
            <person name="Graf J.S."/>
            <person name="Mayr M.J."/>
            <person name="Marchant H.K."/>
            <person name="Tienken D."/>
            <person name="Hach P.F."/>
            <person name="Brand A."/>
            <person name="Schubert C.J."/>
            <person name="Kuypers M.M."/>
            <person name="Milucka J."/>
        </authorList>
    </citation>
    <scope>NUCLEOTIDE SEQUENCE [LARGE SCALE GENOMIC DNA]</scope>
    <source>
        <strain evidence="4">Zug</strain>
    </source>
</reference>
<dbReference type="SUPFAM" id="SSF143120">
    <property type="entry name" value="YefM-like"/>
    <property type="match status" value="1"/>
</dbReference>
<dbReference type="PANTHER" id="PTHR33713:SF11">
    <property type="entry name" value="PREVENT-HOST-DEATH FAMILY PROTEIN"/>
    <property type="match status" value="1"/>
</dbReference>
<dbReference type="PANTHER" id="PTHR33713">
    <property type="entry name" value="ANTITOXIN YAFN-RELATED"/>
    <property type="match status" value="1"/>
</dbReference>
<protein>
    <recommendedName>
        <fullName evidence="2">Antitoxin</fullName>
    </recommendedName>
</protein>
<reference evidence="3 4" key="1">
    <citation type="submission" date="2017-09" db="EMBL/GenBank/DDBJ databases">
        <title>Bloom of a denitrifying methanotroph, Candidatus Methylomirabilis limnetica, in a deep stratified lake.</title>
        <authorList>
            <person name="Graf J.S."/>
            <person name="Marchant H.K."/>
            <person name="Tienken D."/>
            <person name="Hach P.F."/>
            <person name="Brand A."/>
            <person name="Schubert C.J."/>
            <person name="Kuypers M.M."/>
            <person name="Milucka J."/>
        </authorList>
    </citation>
    <scope>NUCLEOTIDE SEQUENCE [LARGE SCALE GENOMIC DNA]</scope>
    <source>
        <strain evidence="3 4">Zug</strain>
    </source>
</reference>
<accession>A0A2T4U0W1</accession>
<dbReference type="InterPro" id="IPR051405">
    <property type="entry name" value="phD/YefM_antitoxin"/>
</dbReference>
<evidence type="ECO:0000256" key="1">
    <source>
        <dbReference type="ARBA" id="ARBA00009981"/>
    </source>
</evidence>
<name>A0A2T4U0W1_9BACT</name>
<dbReference type="InterPro" id="IPR006442">
    <property type="entry name" value="Antitoxin_Phd/YefM"/>
</dbReference>
<evidence type="ECO:0000313" key="3">
    <source>
        <dbReference type="EMBL" id="PTL37015.1"/>
    </source>
</evidence>
<gene>
    <name evidence="3" type="ORF">CLG94_01755</name>
</gene>
<dbReference type="RefSeq" id="WP_107561216.1">
    <property type="nucleotide sequence ID" value="NZ_NVQC01000009.1"/>
</dbReference>
<dbReference type="InterPro" id="IPR036165">
    <property type="entry name" value="YefM-like_sf"/>
</dbReference>
<dbReference type="Gene3D" id="3.40.1620.10">
    <property type="entry name" value="YefM-like domain"/>
    <property type="match status" value="1"/>
</dbReference>
<dbReference type="AlphaFoldDB" id="A0A2T4U0W1"/>
<dbReference type="OrthoDB" id="7069202at2"/>
<sequence>MKIKEDIKPISYLKSRSADLISQINETRRPVIITQNGEPRAVIQDAESYEKTINSLNLMRILAHGEKAIQKGDTIKQEDLFKRIDETLMKRKTHQ</sequence>
<proteinExistence type="inferred from homology"/>
<evidence type="ECO:0000313" key="4">
    <source>
        <dbReference type="Proteomes" id="UP000241436"/>
    </source>
</evidence>
<comment type="caution">
    <text evidence="3">The sequence shown here is derived from an EMBL/GenBank/DDBJ whole genome shotgun (WGS) entry which is preliminary data.</text>
</comment>
<comment type="similarity">
    <text evidence="1 2">Belongs to the phD/YefM antitoxin family.</text>
</comment>
<comment type="function">
    <text evidence="2">Antitoxin component of a type II toxin-antitoxin (TA) system.</text>
</comment>
<keyword evidence="4" id="KW-1185">Reference proteome</keyword>